<evidence type="ECO:0000313" key="2">
    <source>
        <dbReference type="EMBL" id="SFD50117.1"/>
    </source>
</evidence>
<keyword evidence="1" id="KW-1133">Transmembrane helix</keyword>
<accession>A0A1I1SUI3</accession>
<dbReference type="STRING" id="54.SAMN02745121_00282"/>
<evidence type="ECO:0000313" key="3">
    <source>
        <dbReference type="Proteomes" id="UP000199400"/>
    </source>
</evidence>
<reference evidence="3" key="1">
    <citation type="submission" date="2016-10" db="EMBL/GenBank/DDBJ databases">
        <authorList>
            <person name="Varghese N."/>
            <person name="Submissions S."/>
        </authorList>
    </citation>
    <scope>NUCLEOTIDE SEQUENCE [LARGE SCALE GENOMIC DNA]</scope>
    <source>
        <strain evidence="3">ATCC 25963</strain>
    </source>
</reference>
<dbReference type="AlphaFoldDB" id="A0A1I1SUI3"/>
<proteinExistence type="predicted"/>
<protein>
    <submittedName>
        <fullName evidence="2">Uncharacterized protein</fullName>
    </submittedName>
</protein>
<name>A0A1I1SUI3_9BACT</name>
<organism evidence="2 3">
    <name type="scientific">Nannocystis exedens</name>
    <dbReference type="NCBI Taxonomy" id="54"/>
    <lineage>
        <taxon>Bacteria</taxon>
        <taxon>Pseudomonadati</taxon>
        <taxon>Myxococcota</taxon>
        <taxon>Polyangia</taxon>
        <taxon>Nannocystales</taxon>
        <taxon>Nannocystaceae</taxon>
        <taxon>Nannocystis</taxon>
    </lineage>
</organism>
<sequence>MNDQKKKPPPPPVDMSAFFVGCVIVGAGLGLAWYLWPTSHNAYARPLSRV</sequence>
<feature type="transmembrane region" description="Helical" evidence="1">
    <location>
        <begin position="15"/>
        <end position="36"/>
    </location>
</feature>
<keyword evidence="1" id="KW-0472">Membrane</keyword>
<evidence type="ECO:0000256" key="1">
    <source>
        <dbReference type="SAM" id="Phobius"/>
    </source>
</evidence>
<dbReference type="EMBL" id="FOMX01000002">
    <property type="protein sequence ID" value="SFD50117.1"/>
    <property type="molecule type" value="Genomic_DNA"/>
</dbReference>
<keyword evidence="3" id="KW-1185">Reference proteome</keyword>
<dbReference type="RefSeq" id="WP_170136501.1">
    <property type="nucleotide sequence ID" value="NZ_FOMX01000002.1"/>
</dbReference>
<keyword evidence="1" id="KW-0812">Transmembrane</keyword>
<dbReference type="Proteomes" id="UP000199400">
    <property type="component" value="Unassembled WGS sequence"/>
</dbReference>
<gene>
    <name evidence="2" type="ORF">SAMN02745121_00282</name>
</gene>